<dbReference type="InterPro" id="IPR050321">
    <property type="entry name" value="Glycosyltr_2/OpgH_subfam"/>
</dbReference>
<feature type="transmembrane region" description="Helical" evidence="7">
    <location>
        <begin position="319"/>
        <end position="339"/>
    </location>
</feature>
<reference evidence="9" key="1">
    <citation type="journal article" date="2020" name="mSystems">
        <title>Genome- and Community-Level Interaction Insights into Carbon Utilization and Element Cycling Functions of Hydrothermarchaeota in Hydrothermal Sediment.</title>
        <authorList>
            <person name="Zhou Z."/>
            <person name="Liu Y."/>
            <person name="Xu W."/>
            <person name="Pan J."/>
            <person name="Luo Z.H."/>
            <person name="Li M."/>
        </authorList>
    </citation>
    <scope>NUCLEOTIDE SEQUENCE [LARGE SCALE GENOMIC DNA]</scope>
    <source>
        <strain evidence="9">SpSt-648</strain>
    </source>
</reference>
<dbReference type="PANTHER" id="PTHR43867:SF2">
    <property type="entry name" value="CELLULOSE SYNTHASE CATALYTIC SUBUNIT A [UDP-FORMING]"/>
    <property type="match status" value="1"/>
</dbReference>
<keyword evidence="3 9" id="KW-0808">Transferase</keyword>
<evidence type="ECO:0000313" key="9">
    <source>
        <dbReference type="EMBL" id="HGQ74081.1"/>
    </source>
</evidence>
<evidence type="ECO:0000256" key="7">
    <source>
        <dbReference type="SAM" id="Phobius"/>
    </source>
</evidence>
<evidence type="ECO:0000256" key="3">
    <source>
        <dbReference type="ARBA" id="ARBA00022679"/>
    </source>
</evidence>
<evidence type="ECO:0000256" key="4">
    <source>
        <dbReference type="ARBA" id="ARBA00022692"/>
    </source>
</evidence>
<comment type="caution">
    <text evidence="9">The sequence shown here is derived from an EMBL/GenBank/DDBJ whole genome shotgun (WGS) entry which is preliminary data.</text>
</comment>
<dbReference type="PANTHER" id="PTHR43867">
    <property type="entry name" value="CELLULOSE SYNTHASE CATALYTIC SUBUNIT A [UDP-FORMING]"/>
    <property type="match status" value="1"/>
</dbReference>
<protein>
    <submittedName>
        <fullName evidence="9">Glycosyltransferase family 2 protein</fullName>
    </submittedName>
</protein>
<evidence type="ECO:0000256" key="5">
    <source>
        <dbReference type="ARBA" id="ARBA00022989"/>
    </source>
</evidence>
<keyword evidence="5 7" id="KW-1133">Transmembrane helix</keyword>
<gene>
    <name evidence="9" type="ORF">ENU20_03270</name>
</gene>
<evidence type="ECO:0000256" key="2">
    <source>
        <dbReference type="ARBA" id="ARBA00022676"/>
    </source>
</evidence>
<feature type="transmembrane region" description="Helical" evidence="7">
    <location>
        <begin position="12"/>
        <end position="37"/>
    </location>
</feature>
<feature type="transmembrane region" description="Helical" evidence="7">
    <location>
        <begin position="429"/>
        <end position="446"/>
    </location>
</feature>
<dbReference type="GO" id="GO:0016020">
    <property type="term" value="C:membrane"/>
    <property type="evidence" value="ECO:0007669"/>
    <property type="project" value="UniProtKB-SubCell"/>
</dbReference>
<evidence type="ECO:0000256" key="6">
    <source>
        <dbReference type="ARBA" id="ARBA00023136"/>
    </source>
</evidence>
<dbReference type="SUPFAM" id="SSF53448">
    <property type="entry name" value="Nucleotide-diphospho-sugar transferases"/>
    <property type="match status" value="1"/>
</dbReference>
<keyword evidence="2" id="KW-0328">Glycosyltransferase</keyword>
<proteinExistence type="predicted"/>
<dbReference type="CDD" id="cd06423">
    <property type="entry name" value="CESA_like"/>
    <property type="match status" value="1"/>
</dbReference>
<dbReference type="GO" id="GO:0016757">
    <property type="term" value="F:glycosyltransferase activity"/>
    <property type="evidence" value="ECO:0007669"/>
    <property type="project" value="UniProtKB-KW"/>
</dbReference>
<sequence>MMVYTMNIVEALGSAALIICFVIATLYQVLYVVYYLAGLRSVNRNGNIVKSSTARKGVSILVSMKGEPMDKIEALIKNFINSELSKYGELIIVSHDDYNDYVKIREVVDKTRGGVDNVILMWREGGRGFKAGAINAALWLARYDYILVIDIDSVFNSDFVFQAIDLLEKNTEFVAVTSRWRGLNRETIVSETLWYVMEFEVNTLYRGRYSLGLPVFTLGAGTVYRRDYVREVLKGWSEDNIVEDIDAGLRIIMGGRRTAFLDDHVVLVEVTNRLSSLKIQQERWVYGALYTFKKYLRRLFLSPINPLVKLELSLYLNQYLSSALFFLGVLVSSIISVIYGKDLVLEHLPFATAWFISFTLFSLCLAHVIHSYTRNVWKTIVILGRSGVIHNYLSHTILKSIMRFLLGYPLEFRRTPKGEFEKKLVSKPLSEYILASLFTILTIALLIRRLVIVTGFTFMFALTYVYLNVRREKWL</sequence>
<dbReference type="Pfam" id="PF13632">
    <property type="entry name" value="Glyco_trans_2_3"/>
    <property type="match status" value="1"/>
</dbReference>
<evidence type="ECO:0000256" key="1">
    <source>
        <dbReference type="ARBA" id="ARBA00004141"/>
    </source>
</evidence>
<keyword evidence="4 7" id="KW-0812">Transmembrane</keyword>
<name>A0A7C4JMK4_STAMA</name>
<comment type="subcellular location">
    <subcellularLocation>
        <location evidence="1">Membrane</location>
        <topology evidence="1">Multi-pass membrane protein</topology>
    </subcellularLocation>
</comment>
<dbReference type="Gene3D" id="3.90.550.10">
    <property type="entry name" value="Spore Coat Polysaccharide Biosynthesis Protein SpsA, Chain A"/>
    <property type="match status" value="1"/>
</dbReference>
<dbReference type="InterPro" id="IPR001173">
    <property type="entry name" value="Glyco_trans_2-like"/>
</dbReference>
<feature type="transmembrane region" description="Helical" evidence="7">
    <location>
        <begin position="452"/>
        <end position="469"/>
    </location>
</feature>
<dbReference type="EMBL" id="DTBP01000021">
    <property type="protein sequence ID" value="HGQ74081.1"/>
    <property type="molecule type" value="Genomic_DNA"/>
</dbReference>
<keyword evidence="6 7" id="KW-0472">Membrane</keyword>
<organism evidence="9">
    <name type="scientific">Staphylothermus marinus</name>
    <dbReference type="NCBI Taxonomy" id="2280"/>
    <lineage>
        <taxon>Archaea</taxon>
        <taxon>Thermoproteota</taxon>
        <taxon>Thermoprotei</taxon>
        <taxon>Desulfurococcales</taxon>
        <taxon>Desulfurococcaceae</taxon>
        <taxon>Staphylothermus</taxon>
    </lineage>
</organism>
<dbReference type="AlphaFoldDB" id="A0A7C4JMK4"/>
<feature type="transmembrane region" description="Helical" evidence="7">
    <location>
        <begin position="351"/>
        <end position="369"/>
    </location>
</feature>
<evidence type="ECO:0000259" key="8">
    <source>
        <dbReference type="Pfam" id="PF13632"/>
    </source>
</evidence>
<accession>A0A7C4JMK4</accession>
<dbReference type="InterPro" id="IPR029044">
    <property type="entry name" value="Nucleotide-diphossugar_trans"/>
</dbReference>
<feature type="domain" description="Glycosyltransferase 2-like" evidence="8">
    <location>
        <begin position="145"/>
        <end position="356"/>
    </location>
</feature>